<accession>A0A0F8YV28</accession>
<dbReference type="EMBL" id="LAZR01051367">
    <property type="protein sequence ID" value="KKK85312.1"/>
    <property type="molecule type" value="Genomic_DNA"/>
</dbReference>
<comment type="caution">
    <text evidence="1">The sequence shown here is derived from an EMBL/GenBank/DDBJ whole genome shotgun (WGS) entry which is preliminary data.</text>
</comment>
<organism evidence="1">
    <name type="scientific">marine sediment metagenome</name>
    <dbReference type="NCBI Taxonomy" id="412755"/>
    <lineage>
        <taxon>unclassified sequences</taxon>
        <taxon>metagenomes</taxon>
        <taxon>ecological metagenomes</taxon>
    </lineage>
</organism>
<dbReference type="AlphaFoldDB" id="A0A0F8YV28"/>
<reference evidence="1" key="1">
    <citation type="journal article" date="2015" name="Nature">
        <title>Complex archaea that bridge the gap between prokaryotes and eukaryotes.</title>
        <authorList>
            <person name="Spang A."/>
            <person name="Saw J.H."/>
            <person name="Jorgensen S.L."/>
            <person name="Zaremba-Niedzwiedzka K."/>
            <person name="Martijn J."/>
            <person name="Lind A.E."/>
            <person name="van Eijk R."/>
            <person name="Schleper C."/>
            <person name="Guy L."/>
            <person name="Ettema T.J."/>
        </authorList>
    </citation>
    <scope>NUCLEOTIDE SEQUENCE</scope>
</reference>
<gene>
    <name evidence="1" type="ORF">LCGC14_2774560</name>
</gene>
<protein>
    <submittedName>
        <fullName evidence="1">Uncharacterized protein</fullName>
    </submittedName>
</protein>
<proteinExistence type="predicted"/>
<sequence>VNKMLHSERKNYQKKISKLNKDFPSGFKTIDFRMLPDMIKHEIISNKISQMETPEFEEICSMLNFTPEDIQREKQQLEDYLDSLSIKMENTPFKKEKDYDRIKQTESDGLLFKRDIFGKVLSTEYDRLYPLLITLIKKKNKLEKLGKIYMTNEKIINNLDTVMEIDVKSLHSERKDLSLKISDVKDTDLIQKYQTRIDKLAKYVFNYVDHVYLPTLNKHQTMQKNASLKHERFFFTVIDKINEKMENIRAKIMLNVIEFYFDDDLDLHIMVKNIPPSKYPLKGVKFRELPFVIKKGIIRILKANY</sequence>
<evidence type="ECO:0000313" key="1">
    <source>
        <dbReference type="EMBL" id="KKK85312.1"/>
    </source>
</evidence>
<feature type="non-terminal residue" evidence="1">
    <location>
        <position position="1"/>
    </location>
</feature>
<name>A0A0F8YV28_9ZZZZ</name>